<comment type="caution">
    <text evidence="1">The sequence shown here is derived from an EMBL/GenBank/DDBJ whole genome shotgun (WGS) entry which is preliminary data.</text>
</comment>
<dbReference type="AlphaFoldDB" id="A0A015JIH4"/>
<dbReference type="EMBL" id="JEMT01016899">
    <property type="protein sequence ID" value="EXX69287.1"/>
    <property type="molecule type" value="Genomic_DNA"/>
</dbReference>
<gene>
    <name evidence="1" type="ORF">RirG_097470</name>
</gene>
<sequence>MVNDIFTLYPNVTIEPCRVSQDMLEGLFGTIRQLGGDSSTQTLKGYGHALNKFQITAKVTAEVKSLNYGTSSHTGMEFDYLSRCDYRRKSSKDKNVYPILLTHTELSKMSSFMQRVFKSLLLDDLFMGRINIPTLSFRTEADQQIQQILLLQIERQQLFNSLLYNNEIILLLEKWKKDIKNIALKSIPKRKGNLWMTTWISHLEANLNNYICSGVWFQQFQEVIVSQSSLSTQRLVAYFLIQKLLEETYKSEFNENKNIQEQADPTLIPKVIITLNRAEASKFSYIVGWILFKLLKRDHLMNSHPKFSVMRILLGALCIEKVEYTIETKLQTTNVIPGSEFLKFMYHLESLVIELFEKHSVLGPNILCYVKNSLLINLHLNQMFIEVLKSSNEKTNVELENEEMKFIYERCVSIYMKSRQKTWRDVNNYIPEKGTASLRENLKVMRSSNSTVTSENKKSTIIKKAYLPSDPANALEQLRAWAQLEEAEESFAKVFLVQELLWLVWAFGISTQYKRKQKLVPIIVTSLKNRTPFIEEALRKNTIFME</sequence>
<keyword evidence="2" id="KW-1185">Reference proteome</keyword>
<organism evidence="1 2">
    <name type="scientific">Rhizophagus irregularis (strain DAOM 197198w)</name>
    <name type="common">Glomus intraradices</name>
    <dbReference type="NCBI Taxonomy" id="1432141"/>
    <lineage>
        <taxon>Eukaryota</taxon>
        <taxon>Fungi</taxon>
        <taxon>Fungi incertae sedis</taxon>
        <taxon>Mucoromycota</taxon>
        <taxon>Glomeromycotina</taxon>
        <taxon>Glomeromycetes</taxon>
        <taxon>Glomerales</taxon>
        <taxon>Glomeraceae</taxon>
        <taxon>Rhizophagus</taxon>
    </lineage>
</organism>
<accession>A0A015JIH4</accession>
<protein>
    <submittedName>
        <fullName evidence="1">Uncharacterized protein</fullName>
    </submittedName>
</protein>
<dbReference type="Proteomes" id="UP000022910">
    <property type="component" value="Unassembled WGS sequence"/>
</dbReference>
<proteinExistence type="predicted"/>
<evidence type="ECO:0000313" key="1">
    <source>
        <dbReference type="EMBL" id="EXX69287.1"/>
    </source>
</evidence>
<dbReference type="OrthoDB" id="10436943at2759"/>
<reference evidence="1 2" key="1">
    <citation type="submission" date="2014-02" db="EMBL/GenBank/DDBJ databases">
        <title>Single nucleus genome sequencing reveals high similarity among nuclei of an endomycorrhizal fungus.</title>
        <authorList>
            <person name="Lin K."/>
            <person name="Geurts R."/>
            <person name="Zhang Z."/>
            <person name="Limpens E."/>
            <person name="Saunders D.G."/>
            <person name="Mu D."/>
            <person name="Pang E."/>
            <person name="Cao H."/>
            <person name="Cha H."/>
            <person name="Lin T."/>
            <person name="Zhou Q."/>
            <person name="Shang Y."/>
            <person name="Li Y."/>
            <person name="Ivanov S."/>
            <person name="Sharma T."/>
            <person name="Velzen R.V."/>
            <person name="Ruijter N.D."/>
            <person name="Aanen D.K."/>
            <person name="Win J."/>
            <person name="Kamoun S."/>
            <person name="Bisseling T."/>
            <person name="Huang S."/>
        </authorList>
    </citation>
    <scope>NUCLEOTIDE SEQUENCE [LARGE SCALE GENOMIC DNA]</scope>
    <source>
        <strain evidence="2">DAOM197198w</strain>
    </source>
</reference>
<dbReference type="HOGENOM" id="CLU_038726_3_0_1"/>
<name>A0A015JIH4_RHIIW</name>
<evidence type="ECO:0000313" key="2">
    <source>
        <dbReference type="Proteomes" id="UP000022910"/>
    </source>
</evidence>